<evidence type="ECO:0000259" key="3">
    <source>
        <dbReference type="PROSITE" id="PS51462"/>
    </source>
</evidence>
<organism evidence="4 5">
    <name type="scientific">Rhizosaccharibacter radicis</name>
    <dbReference type="NCBI Taxonomy" id="2782605"/>
    <lineage>
        <taxon>Bacteria</taxon>
        <taxon>Pseudomonadati</taxon>
        <taxon>Pseudomonadota</taxon>
        <taxon>Alphaproteobacteria</taxon>
        <taxon>Acetobacterales</taxon>
        <taxon>Acetobacteraceae</taxon>
        <taxon>Rhizosaccharibacter</taxon>
    </lineage>
</organism>
<gene>
    <name evidence="4" type="ORF">NFI88_03860</name>
</gene>
<dbReference type="Pfam" id="PF00293">
    <property type="entry name" value="NUDIX"/>
    <property type="match status" value="1"/>
</dbReference>
<proteinExistence type="predicted"/>
<dbReference type="GO" id="GO:0016787">
    <property type="term" value="F:hydrolase activity"/>
    <property type="evidence" value="ECO:0007669"/>
    <property type="project" value="UniProtKB-KW"/>
</dbReference>
<dbReference type="CDD" id="cd04672">
    <property type="entry name" value="NUDIX_CDP-Chase_like"/>
    <property type="match status" value="1"/>
</dbReference>
<accession>A0ABT1VUG3</accession>
<dbReference type="PANTHER" id="PTHR43046:SF16">
    <property type="entry name" value="ADP-RIBOSE PYROPHOSPHATASE YJHB-RELATED"/>
    <property type="match status" value="1"/>
</dbReference>
<dbReference type="PROSITE" id="PS51462">
    <property type="entry name" value="NUDIX"/>
    <property type="match status" value="1"/>
</dbReference>
<evidence type="ECO:0000313" key="5">
    <source>
        <dbReference type="Proteomes" id="UP001524547"/>
    </source>
</evidence>
<dbReference type="Gene3D" id="3.90.79.10">
    <property type="entry name" value="Nucleoside Triphosphate Pyrophosphohydrolase"/>
    <property type="match status" value="1"/>
</dbReference>
<evidence type="ECO:0000256" key="2">
    <source>
        <dbReference type="ARBA" id="ARBA00022801"/>
    </source>
</evidence>
<evidence type="ECO:0000256" key="1">
    <source>
        <dbReference type="ARBA" id="ARBA00001946"/>
    </source>
</evidence>
<sequence>MNGTEPEWLLWAREIQATAQSGLAFTRDPYDRERYEALTALAARMMARCGGADETALLDAFRAEAGYATPKVDVRGAVFDAENRILMVRELVDGGRWTLPGGWADVNQTASECAVREVREETGFVVRASKLALVHDRARQNHRPAGPHSIYKLFFLCELLGGEAAGSLETAEARFFGRHELPADLSTGRTLPHQLERLFAHRADPSLPTEFD</sequence>
<dbReference type="InterPro" id="IPR015797">
    <property type="entry name" value="NUDIX_hydrolase-like_dom_sf"/>
</dbReference>
<dbReference type="EMBL" id="JAMZEJ010000002">
    <property type="protein sequence ID" value="MCQ8239976.1"/>
    <property type="molecule type" value="Genomic_DNA"/>
</dbReference>
<dbReference type="Pfam" id="PF12535">
    <property type="entry name" value="Nudix_N"/>
    <property type="match status" value="1"/>
</dbReference>
<dbReference type="Gene3D" id="6.10.250.1120">
    <property type="match status" value="1"/>
</dbReference>
<evidence type="ECO:0000313" key="4">
    <source>
        <dbReference type="EMBL" id="MCQ8239976.1"/>
    </source>
</evidence>
<keyword evidence="2 4" id="KW-0378">Hydrolase</keyword>
<reference evidence="4 5" key="1">
    <citation type="submission" date="2022-06" db="EMBL/GenBank/DDBJ databases">
        <title>Rhizosaccharibacter gen. nov. sp. nov. KSS12, endophytic bacteria isolated from sugarcane.</title>
        <authorList>
            <person name="Pitiwittayakul N."/>
        </authorList>
    </citation>
    <scope>NUCLEOTIDE SEQUENCE [LARGE SCALE GENOMIC DNA]</scope>
    <source>
        <strain evidence="4 5">KSS12</strain>
    </source>
</reference>
<dbReference type="PANTHER" id="PTHR43046">
    <property type="entry name" value="GDP-MANNOSE MANNOSYL HYDROLASE"/>
    <property type="match status" value="1"/>
</dbReference>
<comment type="caution">
    <text evidence="4">The sequence shown here is derived from an EMBL/GenBank/DDBJ whole genome shotgun (WGS) entry which is preliminary data.</text>
</comment>
<dbReference type="RefSeq" id="WP_422918704.1">
    <property type="nucleotide sequence ID" value="NZ_JAMZEJ010000002.1"/>
</dbReference>
<feature type="domain" description="Nudix hydrolase" evidence="3">
    <location>
        <begin position="69"/>
        <end position="198"/>
    </location>
</feature>
<dbReference type="InterPro" id="IPR000086">
    <property type="entry name" value="NUDIX_hydrolase_dom"/>
</dbReference>
<dbReference type="InterPro" id="IPR059176">
    <property type="entry name" value="UDP-X_N"/>
</dbReference>
<name>A0ABT1VUG3_9PROT</name>
<protein>
    <submittedName>
        <fullName evidence="4">NUDIX hydrolase</fullName>
    </submittedName>
</protein>
<dbReference type="SUPFAM" id="SSF55811">
    <property type="entry name" value="Nudix"/>
    <property type="match status" value="1"/>
</dbReference>
<dbReference type="Proteomes" id="UP001524547">
    <property type="component" value="Unassembled WGS sequence"/>
</dbReference>
<keyword evidence="5" id="KW-1185">Reference proteome</keyword>
<comment type="cofactor">
    <cofactor evidence="1">
        <name>Mg(2+)</name>
        <dbReference type="ChEBI" id="CHEBI:18420"/>
    </cofactor>
</comment>